<proteinExistence type="predicted"/>
<protein>
    <recommendedName>
        <fullName evidence="2">MADF domain-containing protein</fullName>
    </recommendedName>
</protein>
<dbReference type="GO" id="GO:0006357">
    <property type="term" value="P:regulation of transcription by RNA polymerase II"/>
    <property type="evidence" value="ECO:0007669"/>
    <property type="project" value="TreeGrafter"/>
</dbReference>
<feature type="compositionally biased region" description="Low complexity" evidence="1">
    <location>
        <begin position="253"/>
        <end position="263"/>
    </location>
</feature>
<feature type="domain" description="MADF" evidence="2">
    <location>
        <begin position="5"/>
        <end position="94"/>
    </location>
</feature>
<dbReference type="GO" id="GO:0005634">
    <property type="term" value="C:nucleus"/>
    <property type="evidence" value="ECO:0007669"/>
    <property type="project" value="TreeGrafter"/>
</dbReference>
<feature type="compositionally biased region" description="Polar residues" evidence="1">
    <location>
        <begin position="264"/>
        <end position="276"/>
    </location>
</feature>
<reference evidence="3 4" key="1">
    <citation type="submission" date="2023-11" db="EMBL/GenBank/DDBJ databases">
        <authorList>
            <person name="Hedman E."/>
            <person name="Englund M."/>
            <person name="Stromberg M."/>
            <person name="Nyberg Akerstrom W."/>
            <person name="Nylinder S."/>
            <person name="Jareborg N."/>
            <person name="Kallberg Y."/>
            <person name="Kronander E."/>
        </authorList>
    </citation>
    <scope>NUCLEOTIDE SEQUENCE [LARGE SCALE GENOMIC DNA]</scope>
</reference>
<dbReference type="InterPro" id="IPR039353">
    <property type="entry name" value="TF_Adf1"/>
</dbReference>
<dbReference type="Gene3D" id="1.10.10.60">
    <property type="entry name" value="Homeodomain-like"/>
    <property type="match status" value="1"/>
</dbReference>
<evidence type="ECO:0000259" key="2">
    <source>
        <dbReference type="PROSITE" id="PS51029"/>
    </source>
</evidence>
<feature type="compositionally biased region" description="Polar residues" evidence="1">
    <location>
        <begin position="157"/>
        <end position="168"/>
    </location>
</feature>
<organism evidence="3 4">
    <name type="scientific">Parnassius mnemosyne</name>
    <name type="common">clouded apollo</name>
    <dbReference type="NCBI Taxonomy" id="213953"/>
    <lineage>
        <taxon>Eukaryota</taxon>
        <taxon>Metazoa</taxon>
        <taxon>Ecdysozoa</taxon>
        <taxon>Arthropoda</taxon>
        <taxon>Hexapoda</taxon>
        <taxon>Insecta</taxon>
        <taxon>Pterygota</taxon>
        <taxon>Neoptera</taxon>
        <taxon>Endopterygota</taxon>
        <taxon>Lepidoptera</taxon>
        <taxon>Glossata</taxon>
        <taxon>Ditrysia</taxon>
        <taxon>Papilionoidea</taxon>
        <taxon>Papilionidae</taxon>
        <taxon>Parnassiinae</taxon>
        <taxon>Parnassini</taxon>
        <taxon>Parnassius</taxon>
        <taxon>Driopa</taxon>
    </lineage>
</organism>
<feature type="compositionally biased region" description="Pro residues" evidence="1">
    <location>
        <begin position="145"/>
        <end position="156"/>
    </location>
</feature>
<feature type="region of interest" description="Disordered" evidence="1">
    <location>
        <begin position="253"/>
        <end position="324"/>
    </location>
</feature>
<gene>
    <name evidence="3" type="ORF">PARMNEM_LOCUS1456</name>
</gene>
<comment type="caution">
    <text evidence="3">The sequence shown here is derived from an EMBL/GenBank/DDBJ whole genome shotgun (WGS) entry which is preliminary data.</text>
</comment>
<dbReference type="EMBL" id="CAVLGL010000002">
    <property type="protein sequence ID" value="CAK1579526.1"/>
    <property type="molecule type" value="Genomic_DNA"/>
</dbReference>
<sequence length="324" mass="36579">MDDEKLLECVRKYPVMYDMSHPKYLDNKYKNIIWKTISDEIKQSDDVCKKRWANIRDQYKKHRNKRKTKSGQGAVAIKKYKYEESLSFLLPHIQDLNTITSIESENEETQNETVTSPVTTPNETINTDEQQQQEDRSPAISEPNFTPPADPNPYPPSTAQFTRSGNRNRNATVATAHNRRRIVPQSQSSASSALMEYILKNKEKSNTQDIHPIDAFFNGLAATIKSFSPYYQHLAKGRIFAVVQDLEWEQLSSEPSSYTSPMSGTTSASSTNSRSVYTPVPMTTPTPTPESTPTEPTPSEPSPSELTPLESNNLPTLFSEFTAD</sequence>
<evidence type="ECO:0000256" key="1">
    <source>
        <dbReference type="SAM" id="MobiDB-lite"/>
    </source>
</evidence>
<feature type="compositionally biased region" description="Low complexity" evidence="1">
    <location>
        <begin position="302"/>
        <end position="311"/>
    </location>
</feature>
<keyword evidence="4" id="KW-1185">Reference proteome</keyword>
<evidence type="ECO:0000313" key="4">
    <source>
        <dbReference type="Proteomes" id="UP001314205"/>
    </source>
</evidence>
<name>A0AAV1KCT1_9NEOP</name>
<dbReference type="PANTHER" id="PTHR12243:SF67">
    <property type="entry name" value="COREPRESSOR OF PANGOLIN, ISOFORM A-RELATED"/>
    <property type="match status" value="1"/>
</dbReference>
<dbReference type="GO" id="GO:0005667">
    <property type="term" value="C:transcription regulator complex"/>
    <property type="evidence" value="ECO:0007669"/>
    <property type="project" value="TreeGrafter"/>
</dbReference>
<dbReference type="PANTHER" id="PTHR12243">
    <property type="entry name" value="MADF DOMAIN TRANSCRIPTION FACTOR"/>
    <property type="match status" value="1"/>
</dbReference>
<dbReference type="Pfam" id="PF10545">
    <property type="entry name" value="MADF_DNA_bdg"/>
    <property type="match status" value="1"/>
</dbReference>
<feature type="region of interest" description="Disordered" evidence="1">
    <location>
        <begin position="104"/>
        <end position="168"/>
    </location>
</feature>
<accession>A0AAV1KCT1</accession>
<feature type="compositionally biased region" description="Polar residues" evidence="1">
    <location>
        <begin position="117"/>
        <end position="130"/>
    </location>
</feature>
<dbReference type="Proteomes" id="UP001314205">
    <property type="component" value="Unassembled WGS sequence"/>
</dbReference>
<dbReference type="AlphaFoldDB" id="A0AAV1KCT1"/>
<dbReference type="SMART" id="SM00595">
    <property type="entry name" value="MADF"/>
    <property type="match status" value="1"/>
</dbReference>
<dbReference type="PROSITE" id="PS51029">
    <property type="entry name" value="MADF"/>
    <property type="match status" value="1"/>
</dbReference>
<evidence type="ECO:0000313" key="3">
    <source>
        <dbReference type="EMBL" id="CAK1579526.1"/>
    </source>
</evidence>
<dbReference type="InterPro" id="IPR006578">
    <property type="entry name" value="MADF-dom"/>
</dbReference>
<feature type="compositionally biased region" description="Pro residues" evidence="1">
    <location>
        <begin position="282"/>
        <end position="301"/>
    </location>
</feature>